<proteinExistence type="predicted"/>
<dbReference type="EMBL" id="LXJZ01000100">
    <property type="protein sequence ID" value="OAJ60878.1"/>
    <property type="molecule type" value="Genomic_DNA"/>
</dbReference>
<dbReference type="EMBL" id="LXKA01000265">
    <property type="protein sequence ID" value="OAJ59529.1"/>
    <property type="molecule type" value="Genomic_DNA"/>
</dbReference>
<evidence type="ECO:0000313" key="2">
    <source>
        <dbReference type="EMBL" id="OAJ59529.1"/>
    </source>
</evidence>
<feature type="domain" description="Peptidase C-terminal archaeal/bacterial" evidence="1">
    <location>
        <begin position="66"/>
        <end position="134"/>
    </location>
</feature>
<dbReference type="Proteomes" id="UP000077961">
    <property type="component" value="Unassembled WGS sequence"/>
</dbReference>
<sequence length="150" mass="16091">MTSTQTVNPTNNYEYPGTYNITLTTTDTKGATSKVTRPTTVVAPDSTDLNFDDNLLFAATANVMKYYKLNVPAGAQYLRVALSNRSSLESGLMYLRAGSPTTLNAPCAQTFAEGTGAMCYLSKPAAGTYYITLSPKTNLVDDVIFASITN</sequence>
<comment type="caution">
    <text evidence="2">The sequence shown here is derived from an EMBL/GenBank/DDBJ whole genome shotgun (WGS) entry which is preliminary data.</text>
</comment>
<dbReference type="Gene3D" id="2.60.40.10">
    <property type="entry name" value="Immunoglobulins"/>
    <property type="match status" value="1"/>
</dbReference>
<gene>
    <name evidence="3" type="ORF">A6V36_24765</name>
    <name evidence="2" type="ORF">A6V37_27195</name>
</gene>
<accession>A0A1A9N676</accession>
<dbReference type="SUPFAM" id="SSF49299">
    <property type="entry name" value="PKD domain"/>
    <property type="match status" value="1"/>
</dbReference>
<dbReference type="Pfam" id="PF04151">
    <property type="entry name" value="PPC"/>
    <property type="match status" value="1"/>
</dbReference>
<keyword evidence="4" id="KW-1185">Reference proteome</keyword>
<dbReference type="STRING" id="1462993.A6V36_24765"/>
<name>A0A1A9N676_9BURK</name>
<dbReference type="InterPro" id="IPR035986">
    <property type="entry name" value="PKD_dom_sf"/>
</dbReference>
<evidence type="ECO:0000313" key="3">
    <source>
        <dbReference type="EMBL" id="OAJ60878.1"/>
    </source>
</evidence>
<evidence type="ECO:0000313" key="5">
    <source>
        <dbReference type="Proteomes" id="UP000078116"/>
    </source>
</evidence>
<dbReference type="Gene3D" id="2.60.120.380">
    <property type="match status" value="1"/>
</dbReference>
<evidence type="ECO:0000259" key="1">
    <source>
        <dbReference type="Pfam" id="PF04151"/>
    </source>
</evidence>
<organism evidence="2 5">
    <name type="scientific">Paraburkholderia ginsengiterrae</name>
    <dbReference type="NCBI Taxonomy" id="1462993"/>
    <lineage>
        <taxon>Bacteria</taxon>
        <taxon>Pseudomonadati</taxon>
        <taxon>Pseudomonadota</taxon>
        <taxon>Betaproteobacteria</taxon>
        <taxon>Burkholderiales</taxon>
        <taxon>Burkholderiaceae</taxon>
        <taxon>Paraburkholderia</taxon>
    </lineage>
</organism>
<evidence type="ECO:0000313" key="4">
    <source>
        <dbReference type="Proteomes" id="UP000077961"/>
    </source>
</evidence>
<reference evidence="4 5" key="1">
    <citation type="submission" date="2016-04" db="EMBL/GenBank/DDBJ databases">
        <title>Reclassification of Paraburkholderia panaciterrae (Farh et al. 2015) Dobritsa &amp; Samadpour 2016 as a later homotypic synonym of Paraburkholderia ginsengiterrae (Farh et al. 2015) Dobritsa &amp; Samadpour 2016.</title>
        <authorList>
            <person name="Dobritsa A.P."/>
            <person name="Kutumbaka K."/>
            <person name="Samadpour M."/>
        </authorList>
    </citation>
    <scope>NUCLEOTIDE SEQUENCE [LARGE SCALE GENOMIC DNA]</scope>
    <source>
        <strain evidence="2 5">DCY85</strain>
        <strain evidence="3 4">DCY85-1</strain>
    </source>
</reference>
<dbReference type="AlphaFoldDB" id="A0A1A9N676"/>
<protein>
    <recommendedName>
        <fullName evidence="1">Peptidase C-terminal archaeal/bacterial domain-containing protein</fullName>
    </recommendedName>
</protein>
<dbReference type="InterPro" id="IPR007280">
    <property type="entry name" value="Peptidase_C_arc/bac"/>
</dbReference>
<dbReference type="Proteomes" id="UP000078116">
    <property type="component" value="Unassembled WGS sequence"/>
</dbReference>
<dbReference type="InterPro" id="IPR013783">
    <property type="entry name" value="Ig-like_fold"/>
</dbReference>